<evidence type="ECO:0000313" key="15">
    <source>
        <dbReference type="Proteomes" id="UP000277928"/>
    </source>
</evidence>
<feature type="compositionally biased region" description="Basic and acidic residues" evidence="11">
    <location>
        <begin position="72"/>
        <end position="83"/>
    </location>
</feature>
<comment type="subcellular location">
    <subcellularLocation>
        <location evidence="2">Cytoplasm</location>
    </subcellularLocation>
</comment>
<proteinExistence type="inferred from homology"/>
<protein>
    <recommendedName>
        <fullName evidence="10">mRNA-decapping enzyme 2</fullName>
    </recommendedName>
</protein>
<dbReference type="AlphaFoldDB" id="A0A3P6VAE2"/>
<evidence type="ECO:0000256" key="7">
    <source>
        <dbReference type="ARBA" id="ARBA00022884"/>
    </source>
</evidence>
<feature type="region of interest" description="Disordered" evidence="11">
    <location>
        <begin position="61"/>
        <end position="91"/>
    </location>
</feature>
<evidence type="ECO:0000256" key="3">
    <source>
        <dbReference type="ARBA" id="ARBA00005279"/>
    </source>
</evidence>
<dbReference type="CDD" id="cd03672">
    <property type="entry name" value="NUDIX_Dcp2p_Nudt20"/>
    <property type="match status" value="1"/>
</dbReference>
<dbReference type="GO" id="GO:0003723">
    <property type="term" value="F:RNA binding"/>
    <property type="evidence" value="ECO:0007669"/>
    <property type="project" value="UniProtKB-KW"/>
</dbReference>
<dbReference type="Proteomes" id="UP000277928">
    <property type="component" value="Unassembled WGS sequence"/>
</dbReference>
<dbReference type="SUPFAM" id="SSF55811">
    <property type="entry name" value="Nudix"/>
    <property type="match status" value="1"/>
</dbReference>
<evidence type="ECO:0000256" key="12">
    <source>
        <dbReference type="SAM" id="Phobius"/>
    </source>
</evidence>
<dbReference type="GO" id="GO:0140933">
    <property type="term" value="F:5'-(N(7)-methylguanosine 5'-triphospho)-[mRNA] hydrolase activity"/>
    <property type="evidence" value="ECO:0007669"/>
    <property type="project" value="UniProtKB-EC"/>
</dbReference>
<dbReference type="InterPro" id="IPR044099">
    <property type="entry name" value="Dcp2_NUDIX"/>
</dbReference>
<evidence type="ECO:0000256" key="2">
    <source>
        <dbReference type="ARBA" id="ARBA00004496"/>
    </source>
</evidence>
<evidence type="ECO:0000256" key="11">
    <source>
        <dbReference type="SAM" id="MobiDB-lite"/>
    </source>
</evidence>
<dbReference type="Pfam" id="PF05026">
    <property type="entry name" value="DCP2"/>
    <property type="match status" value="1"/>
</dbReference>
<keyword evidence="5" id="KW-0479">Metal-binding</keyword>
<dbReference type="SUPFAM" id="SSF140586">
    <property type="entry name" value="Dcp2 domain-like"/>
    <property type="match status" value="1"/>
</dbReference>
<comment type="similarity">
    <text evidence="3">Belongs to the Nudix hydrolase family. DCP2 subfamily.</text>
</comment>
<accession>A0A3P6VAE2</accession>
<dbReference type="PROSITE" id="PS51462">
    <property type="entry name" value="NUDIX"/>
    <property type="match status" value="1"/>
</dbReference>
<keyword evidence="15" id="KW-1185">Reference proteome</keyword>
<name>A0A3P6VAE2_LITSI</name>
<feature type="region of interest" description="Disordered" evidence="11">
    <location>
        <begin position="520"/>
        <end position="560"/>
    </location>
</feature>
<evidence type="ECO:0000256" key="5">
    <source>
        <dbReference type="ARBA" id="ARBA00022723"/>
    </source>
</evidence>
<dbReference type="InterPro" id="IPR036189">
    <property type="entry name" value="DCP2_BoxA_sf"/>
</dbReference>
<dbReference type="InterPro" id="IPR020476">
    <property type="entry name" value="Nudix_hydrolase"/>
</dbReference>
<dbReference type="InterPro" id="IPR007722">
    <property type="entry name" value="DCP2_BoxA"/>
</dbReference>
<evidence type="ECO:0000256" key="1">
    <source>
        <dbReference type="ARBA" id="ARBA00001936"/>
    </source>
</evidence>
<sequence length="668" mass="76010">MFLAICKFRRIIFVLTLIQTVVGGGFLTQVIGLMSNLGNNMSRKQNATRLTIHNRNLRYFNSDGDANSGSGERWENPRRDQKSGSKTPANNRTKIFKGLRTKDVVSFGPDIPDDVLDDLCFRFLINIPEDQKKSPVRLCFQIELAHWFYIDFYYKGNTNERCPDVSLRDLIGQIFSHCDFLVQYTGSVDKVLEEWRIYKSAVPTYGAMLLDSSLNYVLLVQGYFSKNSWGFPKGKINEGEEPEACASREVMEEVGFDISDKISETHLVQCFVNETLIRLYIVRNVPVDFPFAPNTRKEIGKIQWFCIWDLPKDRNDLAACERIGMSPSCFYTVIPFVRELQAYVSKHRKTHNKPSQMLMNAANISACSSSAFSPVQRQQVNETLPPALSLLFNSTSATKISTASQHSFQHESPHSPFFKPVTSSVQRISYTGTTFLQMVSVASRVKATYVKSAETVGMNEEVTRPVPTIPRPAEPILGRPVYNAFKNEAERKAAASLQRSHKASPNSISYHGVKEVTSRGADKKTFVNSNNNFPGRKNISPPYRNPEKRNKNSYLKGDDGVKRSVPNYMSDDSQLVNLCKAWKNFKVSNILFETDITFQMRAIFFKRAESFRLMFLECTENDANSKHSQLGNTYQHENFVDIIMMYRYLSSLSDIILTVQAIRIDDLL</sequence>
<dbReference type="GO" id="GO:0000184">
    <property type="term" value="P:nuclear-transcribed mRNA catabolic process, nonsense-mediated decay"/>
    <property type="evidence" value="ECO:0007669"/>
    <property type="project" value="InterPro"/>
</dbReference>
<feature type="domain" description="Nudix hydrolase" evidence="13">
    <location>
        <begin position="200"/>
        <end position="331"/>
    </location>
</feature>
<dbReference type="GO" id="GO:0000290">
    <property type="term" value="P:deadenylation-dependent decapping of nuclear-transcribed mRNA"/>
    <property type="evidence" value="ECO:0007669"/>
    <property type="project" value="InterPro"/>
</dbReference>
<dbReference type="FunFam" id="3.90.79.10:FF:000003">
    <property type="entry name" value="M7GpppN-mRNA hydrolase isoform 2"/>
    <property type="match status" value="1"/>
</dbReference>
<keyword evidence="7" id="KW-0694">RNA-binding</keyword>
<keyword evidence="12" id="KW-0812">Transmembrane</keyword>
<dbReference type="PANTHER" id="PTHR23114:SF17">
    <property type="entry name" value="M7GPPPN-MRNA HYDROLASE"/>
    <property type="match status" value="1"/>
</dbReference>
<feature type="transmembrane region" description="Helical" evidence="12">
    <location>
        <begin position="12"/>
        <end position="34"/>
    </location>
</feature>
<dbReference type="Pfam" id="PF00293">
    <property type="entry name" value="NUDIX"/>
    <property type="match status" value="1"/>
</dbReference>
<dbReference type="OrthoDB" id="18996at2759"/>
<dbReference type="GO" id="GO:0000932">
    <property type="term" value="C:P-body"/>
    <property type="evidence" value="ECO:0007669"/>
    <property type="project" value="TreeGrafter"/>
</dbReference>
<dbReference type="Gene3D" id="3.90.79.10">
    <property type="entry name" value="Nucleoside Triphosphate Pyrophosphohydrolase"/>
    <property type="match status" value="1"/>
</dbReference>
<evidence type="ECO:0000256" key="10">
    <source>
        <dbReference type="ARBA" id="ARBA00078183"/>
    </source>
</evidence>
<evidence type="ECO:0000256" key="8">
    <source>
        <dbReference type="ARBA" id="ARBA00023211"/>
    </source>
</evidence>
<organism evidence="14 15">
    <name type="scientific">Litomosoides sigmodontis</name>
    <name type="common">Filarial nematode worm</name>
    <dbReference type="NCBI Taxonomy" id="42156"/>
    <lineage>
        <taxon>Eukaryota</taxon>
        <taxon>Metazoa</taxon>
        <taxon>Ecdysozoa</taxon>
        <taxon>Nematoda</taxon>
        <taxon>Chromadorea</taxon>
        <taxon>Rhabditida</taxon>
        <taxon>Spirurina</taxon>
        <taxon>Spiruromorpha</taxon>
        <taxon>Filarioidea</taxon>
        <taxon>Onchocercidae</taxon>
        <taxon>Litomosoides</taxon>
    </lineage>
</organism>
<feature type="compositionally biased region" description="Basic and acidic residues" evidence="11">
    <location>
        <begin position="545"/>
        <end position="560"/>
    </location>
</feature>
<keyword evidence="12" id="KW-0472">Membrane</keyword>
<dbReference type="PROSITE" id="PS00893">
    <property type="entry name" value="NUDIX_BOX"/>
    <property type="match status" value="1"/>
</dbReference>
<reference evidence="14 15" key="1">
    <citation type="submission" date="2018-08" db="EMBL/GenBank/DDBJ databases">
        <authorList>
            <person name="Laetsch R D."/>
            <person name="Stevens L."/>
            <person name="Kumar S."/>
            <person name="Blaxter L. M."/>
        </authorList>
    </citation>
    <scope>NUCLEOTIDE SEQUENCE [LARGE SCALE GENOMIC DNA]</scope>
</reference>
<evidence type="ECO:0000256" key="6">
    <source>
        <dbReference type="ARBA" id="ARBA00022801"/>
    </source>
</evidence>
<dbReference type="InterPro" id="IPR020084">
    <property type="entry name" value="NUDIX_hydrolase_CS"/>
</dbReference>
<dbReference type="STRING" id="42156.A0A3P6VAE2"/>
<evidence type="ECO:0000256" key="4">
    <source>
        <dbReference type="ARBA" id="ARBA00022490"/>
    </source>
</evidence>
<dbReference type="PANTHER" id="PTHR23114">
    <property type="entry name" value="M7GPPPN-MRNA HYDROLASE"/>
    <property type="match status" value="1"/>
</dbReference>
<dbReference type="PRINTS" id="PR00502">
    <property type="entry name" value="NUDIXFAMILY"/>
</dbReference>
<evidence type="ECO:0000256" key="9">
    <source>
        <dbReference type="ARBA" id="ARBA00047661"/>
    </source>
</evidence>
<dbReference type="Gene3D" id="1.10.10.1050">
    <property type="entry name" value="Dcp2, box A domain"/>
    <property type="match status" value="1"/>
</dbReference>
<comment type="catalytic activity">
    <reaction evidence="9">
        <text>a 5'-end (N(7)-methyl 5'-triphosphoguanosine)-ribonucleoside in mRNA + H2O = N(7)-methyl-GDP + a 5'-end phospho-ribonucleoside in mRNA + 2 H(+)</text>
        <dbReference type="Rhea" id="RHEA:67484"/>
        <dbReference type="Rhea" id="RHEA-COMP:15692"/>
        <dbReference type="Rhea" id="RHEA-COMP:17167"/>
        <dbReference type="ChEBI" id="CHEBI:15377"/>
        <dbReference type="ChEBI" id="CHEBI:15378"/>
        <dbReference type="ChEBI" id="CHEBI:63714"/>
        <dbReference type="ChEBI" id="CHEBI:138282"/>
        <dbReference type="ChEBI" id="CHEBI:156461"/>
        <dbReference type="EC" id="3.6.1.62"/>
    </reaction>
    <physiologicalReaction direction="left-to-right" evidence="9">
        <dbReference type="Rhea" id="RHEA:67485"/>
    </physiologicalReaction>
</comment>
<comment type="cofactor">
    <cofactor evidence="1">
        <name>Mn(2+)</name>
        <dbReference type="ChEBI" id="CHEBI:29035"/>
    </cofactor>
</comment>
<dbReference type="SMART" id="SM01125">
    <property type="entry name" value="DCP2"/>
    <property type="match status" value="1"/>
</dbReference>
<keyword evidence="6" id="KW-0378">Hydrolase</keyword>
<dbReference type="InterPro" id="IPR000086">
    <property type="entry name" value="NUDIX_hydrolase_dom"/>
</dbReference>
<keyword evidence="4" id="KW-0963">Cytoplasm</keyword>
<keyword evidence="8" id="KW-0464">Manganese</keyword>
<dbReference type="InterPro" id="IPR015797">
    <property type="entry name" value="NUDIX_hydrolase-like_dom_sf"/>
</dbReference>
<evidence type="ECO:0000313" key="14">
    <source>
        <dbReference type="EMBL" id="VDK86784.1"/>
    </source>
</evidence>
<dbReference type="GO" id="GO:0030145">
    <property type="term" value="F:manganese ion binding"/>
    <property type="evidence" value="ECO:0007669"/>
    <property type="project" value="InterPro"/>
</dbReference>
<gene>
    <name evidence="14" type="ORF">NLS_LOCUS7808</name>
</gene>
<dbReference type="EMBL" id="UYRX01000868">
    <property type="protein sequence ID" value="VDK86784.1"/>
    <property type="molecule type" value="Genomic_DNA"/>
</dbReference>
<keyword evidence="12" id="KW-1133">Transmembrane helix</keyword>
<evidence type="ECO:0000259" key="13">
    <source>
        <dbReference type="PROSITE" id="PS51462"/>
    </source>
</evidence>